<dbReference type="InterPro" id="IPR003595">
    <property type="entry name" value="Tyr_Pase_cat"/>
</dbReference>
<dbReference type="InterPro" id="IPR030564">
    <property type="entry name" value="Myotubularin"/>
</dbReference>
<dbReference type="Proteomes" id="UP000692954">
    <property type="component" value="Unassembled WGS sequence"/>
</dbReference>
<feature type="compositionally biased region" description="Basic and acidic residues" evidence="3">
    <location>
        <begin position="24"/>
        <end position="38"/>
    </location>
</feature>
<dbReference type="InterPro" id="IPR016130">
    <property type="entry name" value="Tyr_Pase_AS"/>
</dbReference>
<evidence type="ECO:0000259" key="4">
    <source>
        <dbReference type="PROSITE" id="PS51339"/>
    </source>
</evidence>
<dbReference type="SMART" id="SM00404">
    <property type="entry name" value="PTPc_motif"/>
    <property type="match status" value="1"/>
</dbReference>
<comment type="caution">
    <text evidence="5">The sequence shown here is derived from an EMBL/GenBank/DDBJ whole genome shotgun (WGS) entry which is preliminary data.</text>
</comment>
<evidence type="ECO:0000256" key="1">
    <source>
        <dbReference type="PIRSR" id="PIRSR630564-1"/>
    </source>
</evidence>
<sequence length="773" mass="90656">MNNPLGRSTNKTDQQGQNNQKNNRAKEFEKQLQEEERMLTQSGGIITTQQTNNQQQQQQQPAYQQQQQVGFQQQQQVAQQQQQQQPAYQQQQQLNLQPQSMLGQIGSMLDAPRKLFFRNSTTQQQPAQQGQRQPTDQNEPEQIQNNNTVQTYQTRDIKSIGLEIIQPGEIALQELRGTCSIPTLSFQGLIIATNYQIVFLPAKFPKDYRKDYFQVPYTFIIKVEKTIDRKQNDANFIEIQSKDGRSFKFKFLKELSDDCNSILNVINKNAFTLNKQTLFAFTFYKECQILENDFQGWKIFNIEKDFERMGITILQENSQQQNGLFKYLNNENGIICSTYYNRLVVPAKADLDCIQKTAKFRSKERIPILSYAFCVNGNVISMWRSSQCRTGIGQNRSTEDECYLKYISYQTVDEQENQNEDKEIRLRIYDARPYINAFGQQVAGKGYENTMFYKKCSIDFLDIHNIHKVRDSQTKLMKAAFSENVQFLSQLEQSTWYDHVVAIIKGSAKIAITMTKEKINVLVHCSDGWDRTAQLTSLVSIMIDGYYRTIEGFMILIQKEWINSGHQFCQRSAIGIKQNNDDSRSPIFLQFLDCVYQMQQLYPLSFEFNPKLLFDLAYHHLTSLFGTFLCDSFLEIQKQKIMEQTVSIWSWIMKQKDKYLNAFYKNPQSIDQDVIIPEQFSGKSITFWKEYFLYYSLESNDAYQIHPQCQYTCDNIQEMYKALFKENHVLRQAQKDQEKLAILHQQKFNQLMQIIQETQNEEIIEKLQTIKLI</sequence>
<dbReference type="AlphaFoldDB" id="A0A8S1R3M6"/>
<feature type="region of interest" description="Disordered" evidence="3">
    <location>
        <begin position="120"/>
        <end position="147"/>
    </location>
</feature>
<evidence type="ECO:0000313" key="6">
    <source>
        <dbReference type="Proteomes" id="UP000692954"/>
    </source>
</evidence>
<protein>
    <recommendedName>
        <fullName evidence="4">Myotubularin phosphatase domain-containing protein</fullName>
    </recommendedName>
</protein>
<dbReference type="PROSITE" id="PS00383">
    <property type="entry name" value="TYR_PHOSPHATASE_1"/>
    <property type="match status" value="1"/>
</dbReference>
<proteinExistence type="predicted"/>
<dbReference type="PANTHER" id="PTHR10807">
    <property type="entry name" value="MYOTUBULARIN-RELATED"/>
    <property type="match status" value="1"/>
</dbReference>
<dbReference type="Pfam" id="PF06602">
    <property type="entry name" value="Myotub-related"/>
    <property type="match status" value="1"/>
</dbReference>
<dbReference type="CDD" id="cd14507">
    <property type="entry name" value="PTP-MTM-like"/>
    <property type="match status" value="1"/>
</dbReference>
<gene>
    <name evidence="5" type="ORF">PSON_ATCC_30995.1.T1350067</name>
</gene>
<dbReference type="InterPro" id="IPR010569">
    <property type="entry name" value="Myotubularin-like_Pase_dom"/>
</dbReference>
<feature type="compositionally biased region" description="Polar residues" evidence="3">
    <location>
        <begin position="1"/>
        <end position="22"/>
    </location>
</feature>
<feature type="active site" description="Phosphocysteine intermediate" evidence="1">
    <location>
        <position position="525"/>
    </location>
</feature>
<feature type="compositionally biased region" description="Low complexity" evidence="3">
    <location>
        <begin position="121"/>
        <end position="137"/>
    </location>
</feature>
<reference evidence="5" key="1">
    <citation type="submission" date="2021-01" db="EMBL/GenBank/DDBJ databases">
        <authorList>
            <consortium name="Genoscope - CEA"/>
            <person name="William W."/>
        </authorList>
    </citation>
    <scope>NUCLEOTIDE SEQUENCE</scope>
</reference>
<feature type="binding site" evidence="2">
    <location>
        <begin position="525"/>
        <end position="531"/>
    </location>
    <ligand>
        <name>substrate</name>
    </ligand>
</feature>
<feature type="region of interest" description="Disordered" evidence="3">
    <location>
        <begin position="1"/>
        <end position="58"/>
    </location>
</feature>
<dbReference type="GO" id="GO:0005737">
    <property type="term" value="C:cytoplasm"/>
    <property type="evidence" value="ECO:0007669"/>
    <property type="project" value="TreeGrafter"/>
</dbReference>
<feature type="compositionally biased region" description="Low complexity" evidence="3">
    <location>
        <begin position="40"/>
        <end position="58"/>
    </location>
</feature>
<organism evidence="5 6">
    <name type="scientific">Paramecium sonneborni</name>
    <dbReference type="NCBI Taxonomy" id="65129"/>
    <lineage>
        <taxon>Eukaryota</taxon>
        <taxon>Sar</taxon>
        <taxon>Alveolata</taxon>
        <taxon>Ciliophora</taxon>
        <taxon>Intramacronucleata</taxon>
        <taxon>Oligohymenophorea</taxon>
        <taxon>Peniculida</taxon>
        <taxon>Parameciidae</taxon>
        <taxon>Paramecium</taxon>
    </lineage>
</organism>
<dbReference type="PROSITE" id="PS51339">
    <property type="entry name" value="PPASE_MYOTUBULARIN"/>
    <property type="match status" value="1"/>
</dbReference>
<feature type="binding site" evidence="2">
    <location>
        <begin position="465"/>
        <end position="466"/>
    </location>
    <ligand>
        <name>substrate</name>
    </ligand>
</feature>
<keyword evidence="6" id="KW-1185">Reference proteome</keyword>
<feature type="domain" description="Myotubularin phosphatase" evidence="4">
    <location>
        <begin position="296"/>
        <end position="692"/>
    </location>
</feature>
<evidence type="ECO:0000313" key="5">
    <source>
        <dbReference type="EMBL" id="CAD8121924.1"/>
    </source>
</evidence>
<dbReference type="PANTHER" id="PTHR10807:SF128">
    <property type="entry name" value="PHOSPHATIDYLINOSITOL-3,5-BISPHOSPHATE 3-PHOSPHATASE"/>
    <property type="match status" value="1"/>
</dbReference>
<dbReference type="EMBL" id="CAJJDN010000135">
    <property type="protein sequence ID" value="CAD8121924.1"/>
    <property type="molecule type" value="Genomic_DNA"/>
</dbReference>
<dbReference type="OrthoDB" id="271628at2759"/>
<evidence type="ECO:0000256" key="2">
    <source>
        <dbReference type="PIRSR" id="PIRSR630564-2"/>
    </source>
</evidence>
<accession>A0A8S1R3M6</accession>
<name>A0A8S1R3M6_9CILI</name>
<evidence type="ECO:0000256" key="3">
    <source>
        <dbReference type="SAM" id="MobiDB-lite"/>
    </source>
</evidence>